<accession>A0A1B0AYF4</accession>
<sequence length="119" mass="13329">MSLCLLYMYICLILGFLLEGVTPTAPPDVPPRNPTMNRMNNGRLVAANPNDLGVDFEPSCLVRTPSGNVYIPSDNLINETLLLNNIKVNMPKACSSCNLFFMFDYCQFWQTVHPAFADH</sequence>
<evidence type="ECO:0000256" key="1">
    <source>
        <dbReference type="SAM" id="SignalP"/>
    </source>
</evidence>
<name>A0A1B0AYF4_9MUSC</name>
<reference evidence="3" key="1">
    <citation type="submission" date="2015-01" db="EMBL/GenBank/DDBJ databases">
        <authorList>
            <person name="Aksoy S."/>
            <person name="Warren W."/>
            <person name="Wilson R.K."/>
        </authorList>
    </citation>
    <scope>NUCLEOTIDE SEQUENCE [LARGE SCALE GENOMIC DNA]</scope>
    <source>
        <strain evidence="3">IAEA</strain>
    </source>
</reference>
<evidence type="ECO:0000313" key="2">
    <source>
        <dbReference type="EnsemblMetazoa" id="GPPI012855-PA"/>
    </source>
</evidence>
<reference evidence="2" key="2">
    <citation type="submission" date="2020-05" db="UniProtKB">
        <authorList>
            <consortium name="EnsemblMetazoa"/>
        </authorList>
    </citation>
    <scope>IDENTIFICATION</scope>
    <source>
        <strain evidence="2">IAEA</strain>
    </source>
</reference>
<feature type="chain" id="PRO_5008404275" evidence="1">
    <location>
        <begin position="24"/>
        <end position="119"/>
    </location>
</feature>
<proteinExistence type="predicted"/>
<protein>
    <submittedName>
        <fullName evidence="2">Uncharacterized protein</fullName>
    </submittedName>
</protein>
<organism evidence="2 3">
    <name type="scientific">Glossina palpalis gambiensis</name>
    <dbReference type="NCBI Taxonomy" id="67801"/>
    <lineage>
        <taxon>Eukaryota</taxon>
        <taxon>Metazoa</taxon>
        <taxon>Ecdysozoa</taxon>
        <taxon>Arthropoda</taxon>
        <taxon>Hexapoda</taxon>
        <taxon>Insecta</taxon>
        <taxon>Pterygota</taxon>
        <taxon>Neoptera</taxon>
        <taxon>Endopterygota</taxon>
        <taxon>Diptera</taxon>
        <taxon>Brachycera</taxon>
        <taxon>Muscomorpha</taxon>
        <taxon>Hippoboscoidea</taxon>
        <taxon>Glossinidae</taxon>
        <taxon>Glossina</taxon>
    </lineage>
</organism>
<keyword evidence="3" id="KW-1185">Reference proteome</keyword>
<dbReference type="STRING" id="67801.A0A1B0AYF4"/>
<feature type="signal peptide" evidence="1">
    <location>
        <begin position="1"/>
        <end position="23"/>
    </location>
</feature>
<dbReference type="EMBL" id="JXJN01005707">
    <property type="status" value="NOT_ANNOTATED_CDS"/>
    <property type="molecule type" value="Genomic_DNA"/>
</dbReference>
<dbReference type="VEuPathDB" id="VectorBase:GPPI012855"/>
<dbReference type="AlphaFoldDB" id="A0A1B0AYF4"/>
<keyword evidence="1" id="KW-0732">Signal</keyword>
<dbReference type="EnsemblMetazoa" id="GPPI012855-RA">
    <property type="protein sequence ID" value="GPPI012855-PA"/>
    <property type="gene ID" value="GPPI012855"/>
</dbReference>
<evidence type="ECO:0000313" key="3">
    <source>
        <dbReference type="Proteomes" id="UP000092460"/>
    </source>
</evidence>
<dbReference type="Proteomes" id="UP000092460">
    <property type="component" value="Unassembled WGS sequence"/>
</dbReference>